<evidence type="ECO:0000313" key="1">
    <source>
        <dbReference type="EMBL" id="GAI17027.1"/>
    </source>
</evidence>
<reference evidence="1" key="1">
    <citation type="journal article" date="2014" name="Front. Microbiol.">
        <title>High frequency of phylogenetically diverse reductive dehalogenase-homologous genes in deep subseafloor sedimentary metagenomes.</title>
        <authorList>
            <person name="Kawai M."/>
            <person name="Futagami T."/>
            <person name="Toyoda A."/>
            <person name="Takaki Y."/>
            <person name="Nishi S."/>
            <person name="Hori S."/>
            <person name="Arai W."/>
            <person name="Tsubouchi T."/>
            <person name="Morono Y."/>
            <person name="Uchiyama I."/>
            <person name="Ito T."/>
            <person name="Fujiyama A."/>
            <person name="Inagaki F."/>
            <person name="Takami H."/>
        </authorList>
    </citation>
    <scope>NUCLEOTIDE SEQUENCE</scope>
    <source>
        <strain evidence="1">Expedition CK06-06</strain>
    </source>
</reference>
<accession>X1LCM8</accession>
<proteinExistence type="predicted"/>
<organism evidence="1">
    <name type="scientific">marine sediment metagenome</name>
    <dbReference type="NCBI Taxonomy" id="412755"/>
    <lineage>
        <taxon>unclassified sequences</taxon>
        <taxon>metagenomes</taxon>
        <taxon>ecological metagenomes</taxon>
    </lineage>
</organism>
<name>X1LCM8_9ZZZZ</name>
<comment type="caution">
    <text evidence="1">The sequence shown here is derived from an EMBL/GenBank/DDBJ whole genome shotgun (WGS) entry which is preliminary data.</text>
</comment>
<protein>
    <submittedName>
        <fullName evidence="1">Uncharacterized protein</fullName>
    </submittedName>
</protein>
<dbReference type="EMBL" id="BARV01005682">
    <property type="protein sequence ID" value="GAI17027.1"/>
    <property type="molecule type" value="Genomic_DNA"/>
</dbReference>
<sequence length="43" mass="4509">MKRPAIVLALILFLALAWAAVVTFFLATNLWTGAAYSLAGGSV</sequence>
<feature type="non-terminal residue" evidence="1">
    <location>
        <position position="43"/>
    </location>
</feature>
<dbReference type="AlphaFoldDB" id="X1LCM8"/>
<gene>
    <name evidence="1" type="ORF">S06H3_11593</name>
</gene>